<keyword evidence="3 6" id="KW-1133">Transmembrane helix</keyword>
<dbReference type="Gene3D" id="1.20.1250.20">
    <property type="entry name" value="MFS general substrate transporter like domains"/>
    <property type="match status" value="1"/>
</dbReference>
<dbReference type="SUPFAM" id="SSF103473">
    <property type="entry name" value="MFS general substrate transporter"/>
    <property type="match status" value="1"/>
</dbReference>
<evidence type="ECO:0000256" key="5">
    <source>
        <dbReference type="SAM" id="MobiDB-lite"/>
    </source>
</evidence>
<feature type="transmembrane region" description="Helical" evidence="6">
    <location>
        <begin position="185"/>
        <end position="208"/>
    </location>
</feature>
<dbReference type="Gene3D" id="1.20.1720.10">
    <property type="entry name" value="Multidrug resistance protein D"/>
    <property type="match status" value="1"/>
</dbReference>
<accession>A0A6A6J431</accession>
<dbReference type="OrthoDB" id="10021397at2759"/>
<reference evidence="7" key="1">
    <citation type="journal article" date="2020" name="Stud. Mycol.">
        <title>101 Dothideomycetes genomes: a test case for predicting lifestyles and emergence of pathogens.</title>
        <authorList>
            <person name="Haridas S."/>
            <person name="Albert R."/>
            <person name="Binder M."/>
            <person name="Bloem J."/>
            <person name="Labutti K."/>
            <person name="Salamov A."/>
            <person name="Andreopoulos B."/>
            <person name="Baker S."/>
            <person name="Barry K."/>
            <person name="Bills G."/>
            <person name="Bluhm B."/>
            <person name="Cannon C."/>
            <person name="Castanera R."/>
            <person name="Culley D."/>
            <person name="Daum C."/>
            <person name="Ezra D."/>
            <person name="Gonzalez J."/>
            <person name="Henrissat B."/>
            <person name="Kuo A."/>
            <person name="Liang C."/>
            <person name="Lipzen A."/>
            <person name="Lutzoni F."/>
            <person name="Magnuson J."/>
            <person name="Mondo S."/>
            <person name="Nolan M."/>
            <person name="Ohm R."/>
            <person name="Pangilinan J."/>
            <person name="Park H.-J."/>
            <person name="Ramirez L."/>
            <person name="Alfaro M."/>
            <person name="Sun H."/>
            <person name="Tritt A."/>
            <person name="Yoshinaga Y."/>
            <person name="Zwiers L.-H."/>
            <person name="Turgeon B."/>
            <person name="Goodwin S."/>
            <person name="Spatafora J."/>
            <person name="Crous P."/>
            <person name="Grigoriev I."/>
        </authorList>
    </citation>
    <scope>NUCLEOTIDE SEQUENCE</scope>
    <source>
        <strain evidence="7">CBS 379.55</strain>
    </source>
</reference>
<dbReference type="Proteomes" id="UP000800097">
    <property type="component" value="Unassembled WGS sequence"/>
</dbReference>
<evidence type="ECO:0000313" key="8">
    <source>
        <dbReference type="Proteomes" id="UP000800097"/>
    </source>
</evidence>
<feature type="compositionally biased region" description="Basic and acidic residues" evidence="5">
    <location>
        <begin position="1"/>
        <end position="12"/>
    </location>
</feature>
<comment type="subcellular location">
    <subcellularLocation>
        <location evidence="1">Membrane</location>
        <topology evidence="1">Multi-pass membrane protein</topology>
    </subcellularLocation>
</comment>
<dbReference type="GO" id="GO:0022857">
    <property type="term" value="F:transmembrane transporter activity"/>
    <property type="evidence" value="ECO:0007669"/>
    <property type="project" value="InterPro"/>
</dbReference>
<feature type="compositionally biased region" description="Basic and acidic residues" evidence="5">
    <location>
        <begin position="44"/>
        <end position="61"/>
    </location>
</feature>
<organism evidence="7 8">
    <name type="scientific">Westerdykella ornata</name>
    <dbReference type="NCBI Taxonomy" id="318751"/>
    <lineage>
        <taxon>Eukaryota</taxon>
        <taxon>Fungi</taxon>
        <taxon>Dikarya</taxon>
        <taxon>Ascomycota</taxon>
        <taxon>Pezizomycotina</taxon>
        <taxon>Dothideomycetes</taxon>
        <taxon>Pleosporomycetidae</taxon>
        <taxon>Pleosporales</taxon>
        <taxon>Sporormiaceae</taxon>
        <taxon>Westerdykella</taxon>
    </lineage>
</organism>
<feature type="region of interest" description="Disordered" evidence="5">
    <location>
        <begin position="1"/>
        <end position="61"/>
    </location>
</feature>
<name>A0A6A6J431_WESOR</name>
<dbReference type="InterPro" id="IPR036259">
    <property type="entry name" value="MFS_trans_sf"/>
</dbReference>
<feature type="transmembrane region" description="Helical" evidence="6">
    <location>
        <begin position="220"/>
        <end position="240"/>
    </location>
</feature>
<feature type="transmembrane region" description="Helical" evidence="6">
    <location>
        <begin position="457"/>
        <end position="480"/>
    </location>
</feature>
<dbReference type="PANTHER" id="PTHR23501:SF199">
    <property type="entry name" value="MFS EFFLUX TRANSPORTER INPD-RELATED"/>
    <property type="match status" value="1"/>
</dbReference>
<dbReference type="GO" id="GO:0005886">
    <property type="term" value="C:plasma membrane"/>
    <property type="evidence" value="ECO:0007669"/>
    <property type="project" value="TreeGrafter"/>
</dbReference>
<keyword evidence="4 6" id="KW-0472">Membrane</keyword>
<feature type="region of interest" description="Disordered" evidence="5">
    <location>
        <begin position="559"/>
        <end position="585"/>
    </location>
</feature>
<dbReference type="PANTHER" id="PTHR23501">
    <property type="entry name" value="MAJOR FACILITATOR SUPERFAMILY"/>
    <property type="match status" value="1"/>
</dbReference>
<feature type="transmembrane region" description="Helical" evidence="6">
    <location>
        <begin position="426"/>
        <end position="445"/>
    </location>
</feature>
<dbReference type="RefSeq" id="XP_033648859.1">
    <property type="nucleotide sequence ID" value="XM_033802201.1"/>
</dbReference>
<feature type="transmembrane region" description="Helical" evidence="6">
    <location>
        <begin position="524"/>
        <end position="545"/>
    </location>
</feature>
<evidence type="ECO:0000256" key="1">
    <source>
        <dbReference type="ARBA" id="ARBA00004141"/>
    </source>
</evidence>
<feature type="transmembrane region" description="Helical" evidence="6">
    <location>
        <begin position="291"/>
        <end position="309"/>
    </location>
</feature>
<keyword evidence="8" id="KW-1185">Reference proteome</keyword>
<dbReference type="Pfam" id="PF07690">
    <property type="entry name" value="MFS_1"/>
    <property type="match status" value="1"/>
</dbReference>
<dbReference type="AlphaFoldDB" id="A0A6A6J431"/>
<dbReference type="EMBL" id="ML986550">
    <property type="protein sequence ID" value="KAF2271320.1"/>
    <property type="molecule type" value="Genomic_DNA"/>
</dbReference>
<evidence type="ECO:0000256" key="3">
    <source>
        <dbReference type="ARBA" id="ARBA00022989"/>
    </source>
</evidence>
<feature type="transmembrane region" description="Helical" evidence="6">
    <location>
        <begin position="329"/>
        <end position="350"/>
    </location>
</feature>
<sequence>MSNSRDSLEIRTHSNSSTAAETYANDVEQQNNEKTEIQPAAPGSDKHSPQTTEDPERHEYATPRELSLLSTVFTIATFMIAIDGSIVATAIPHITSDFHRLDDVSWYGSAYLLTEMSFQPTFGRLYSLFDAKILYLASILICNAAAPTSSALIVGRTVSGAGAAGLLCGSLAVFGRSVPLRARPFGMALVTSMYGVAGVLGPTVGGLITDTRRLTWRFCFWYEINLPAGAVTFAIACWVFKRKEPLHGQLSLREKFKRLDLFGACLLTAGLVALFFALQWGGSKYSWSSPKVYACVIVSGVLVTVFVVLQTLKKEQATIPMRILTQRTVGMSCIFNLLTGMAYNTHIYYLSFYFQSALGTSAVVSGLRCLAYGIPGSIAILITGFCISAKGYYVPFMWLGTSIFIAGCVLLHTLDVNSSVGHWLGYQILTGAGIGLAEQVPFIAVQVVLPPSDMPTACALVVFSRCLGGAVGLSVASNLFSGALIQRLQNTQGLNINVSAILAAGASDLSDKVPETLLPAVRRAFAAAVQRAFVMPIVVAGLGLVCSFRMQRRYIPDDRIKGTEGESQEGSMTPGQEEGSGEKAG</sequence>
<proteinExistence type="predicted"/>
<feature type="transmembrane region" description="Helical" evidence="6">
    <location>
        <begin position="160"/>
        <end position="178"/>
    </location>
</feature>
<evidence type="ECO:0000256" key="4">
    <source>
        <dbReference type="ARBA" id="ARBA00023136"/>
    </source>
</evidence>
<gene>
    <name evidence="7" type="ORF">EI97DRAFT_488491</name>
</gene>
<feature type="transmembrane region" description="Helical" evidence="6">
    <location>
        <begin position="261"/>
        <end position="279"/>
    </location>
</feature>
<feature type="transmembrane region" description="Helical" evidence="6">
    <location>
        <begin position="396"/>
        <end position="414"/>
    </location>
</feature>
<dbReference type="CDD" id="cd17502">
    <property type="entry name" value="MFS_Azr1_MDR_like"/>
    <property type="match status" value="1"/>
</dbReference>
<dbReference type="InterPro" id="IPR011701">
    <property type="entry name" value="MFS"/>
</dbReference>
<evidence type="ECO:0000313" key="7">
    <source>
        <dbReference type="EMBL" id="KAF2271320.1"/>
    </source>
</evidence>
<feature type="transmembrane region" description="Helical" evidence="6">
    <location>
        <begin position="370"/>
        <end position="389"/>
    </location>
</feature>
<protein>
    <submittedName>
        <fullName evidence="7">Major facilitator superfamily transporter</fullName>
    </submittedName>
</protein>
<keyword evidence="2 6" id="KW-0812">Transmembrane</keyword>
<evidence type="ECO:0000256" key="2">
    <source>
        <dbReference type="ARBA" id="ARBA00022692"/>
    </source>
</evidence>
<evidence type="ECO:0000256" key="6">
    <source>
        <dbReference type="SAM" id="Phobius"/>
    </source>
</evidence>
<dbReference type="GeneID" id="54555376"/>
<feature type="transmembrane region" description="Helical" evidence="6">
    <location>
        <begin position="68"/>
        <end position="91"/>
    </location>
</feature>